<protein>
    <submittedName>
        <fullName evidence="1">Uncharacterized protein</fullName>
    </submittedName>
</protein>
<reference evidence="1 2" key="1">
    <citation type="submission" date="2018-12" db="EMBL/GenBank/DDBJ databases">
        <title>Persistence of Moraxella catarrhalis in Chronic Obstructive Pulmonary Disease and Regulation of the Hag/MID Adhesin.</title>
        <authorList>
            <person name="Murphy T."/>
            <person name="Zhao X."/>
            <person name="Vyas G."/>
            <person name="Aluvathingal J."/>
            <person name="Nadendla S."/>
            <person name="Tallon L."/>
            <person name="Tettelin H."/>
        </authorList>
    </citation>
    <scope>NUCLEOTIDE SEQUENCE [LARGE SCALE GENOMIC DNA]</scope>
    <source>
        <strain evidence="1 2">173P27B1</strain>
    </source>
</reference>
<dbReference type="EMBL" id="RYER01000005">
    <property type="protein sequence ID" value="RUO17333.1"/>
    <property type="molecule type" value="Genomic_DNA"/>
</dbReference>
<organism evidence="1 2">
    <name type="scientific">Moraxella catarrhalis</name>
    <name type="common">Branhamella catarrhalis</name>
    <dbReference type="NCBI Taxonomy" id="480"/>
    <lineage>
        <taxon>Bacteria</taxon>
        <taxon>Pseudomonadati</taxon>
        <taxon>Pseudomonadota</taxon>
        <taxon>Gammaproteobacteria</taxon>
        <taxon>Moraxellales</taxon>
        <taxon>Moraxellaceae</taxon>
        <taxon>Moraxella</taxon>
    </lineage>
</organism>
<proteinExistence type="predicted"/>
<evidence type="ECO:0000313" key="2">
    <source>
        <dbReference type="Proteomes" id="UP000268436"/>
    </source>
</evidence>
<sequence length="58" mass="6857">MILYSLILYNATFDKITANTMKTCYNTMCYHIMILINKLHLTFLIPRLTLCFHPFGKL</sequence>
<evidence type="ECO:0000313" key="1">
    <source>
        <dbReference type="EMBL" id="RUO17333.1"/>
    </source>
</evidence>
<keyword evidence="2" id="KW-1185">Reference proteome</keyword>
<name>A0ABY0BLJ8_MORCA</name>
<gene>
    <name evidence="1" type="ORF">EJK54_2104</name>
</gene>
<accession>A0ABY0BLJ8</accession>
<comment type="caution">
    <text evidence="1">The sequence shown here is derived from an EMBL/GenBank/DDBJ whole genome shotgun (WGS) entry which is preliminary data.</text>
</comment>
<dbReference type="Proteomes" id="UP000268436">
    <property type="component" value="Unassembled WGS sequence"/>
</dbReference>